<dbReference type="EMBL" id="FPAI01000027">
    <property type="protein sequence ID" value="SFT01545.1"/>
    <property type="molecule type" value="Genomic_DNA"/>
</dbReference>
<reference evidence="8 9" key="1">
    <citation type="submission" date="2016-10" db="EMBL/GenBank/DDBJ databases">
        <authorList>
            <person name="de Groot N.N."/>
        </authorList>
    </citation>
    <scope>NUCLEOTIDE SEQUENCE [LARGE SCALE GENOMIC DNA]</scope>
    <source>
        <strain evidence="8 9">DSM 17074</strain>
    </source>
</reference>
<dbReference type="PANTHER" id="PTHR37316">
    <property type="entry name" value="TEICHOIC ACID GLYCEROL-PHOSPHATE PRIMASE"/>
    <property type="match status" value="1"/>
</dbReference>
<keyword evidence="5" id="KW-0777">Teichoic acid biosynthesis</keyword>
<evidence type="ECO:0000256" key="6">
    <source>
        <dbReference type="ARBA" id="ARBA00023136"/>
    </source>
</evidence>
<name>A0A1I6UJA5_9BACI</name>
<dbReference type="InterPro" id="IPR007554">
    <property type="entry name" value="Glycerophosphate_synth"/>
</dbReference>
<dbReference type="InterPro" id="IPR051612">
    <property type="entry name" value="Teichoic_Acid_Biosynth"/>
</dbReference>
<dbReference type="OrthoDB" id="9811865at2"/>
<dbReference type="GO" id="GO:0019350">
    <property type="term" value="P:teichoic acid biosynthetic process"/>
    <property type="evidence" value="ECO:0007669"/>
    <property type="project" value="UniProtKB-KW"/>
</dbReference>
<dbReference type="Gene3D" id="3.40.50.11820">
    <property type="match status" value="1"/>
</dbReference>
<evidence type="ECO:0000256" key="3">
    <source>
        <dbReference type="ARBA" id="ARBA00022475"/>
    </source>
</evidence>
<evidence type="ECO:0000256" key="1">
    <source>
        <dbReference type="ARBA" id="ARBA00004202"/>
    </source>
</evidence>
<keyword evidence="10" id="KW-1185">Reference proteome</keyword>
<sequence>MEKLRSYQSSLIIRIFRVLFKIFSFIPIKNNYIIFESFHGKQFSDNPRALFEFITQNYQEDYIVIWSVDRRYKDKFEINNNIKAVTRLTPKWCYYMSVSKYWVINARLPLWIPKRKENIYLQTWHGTPLKKLGLDIEKVNMPGTTTDKYKKNFMESSSKWDYLISPNSYSTNIFRSAFGFKGEILEVGYPRNDHLVNNNNSKYIDELKRKLKIPKDKKVILYAPTWRDDDFYKKGSYRFELSLDLEEMKKALGDKYVIILRMHYLISSELDVSYYENFVFDYSLYEDIRDLYLISDLLITDYSSVFFDFAILKKPIIFYMYDLEKYENILRGFYIKNLADLPGDIVQNDKDLLDALLKVECSQKDYQLFFDEFCSLEDGESSKRVYEKVFKQKKV</sequence>
<dbReference type="Proteomes" id="UP000199139">
    <property type="component" value="Unassembled WGS sequence"/>
</dbReference>
<reference evidence="7 10" key="2">
    <citation type="submission" date="2019-07" db="EMBL/GenBank/DDBJ databases">
        <title>Whole genome shotgun sequence of Halolactibacillus miurensis NBRC 100873.</title>
        <authorList>
            <person name="Hosoyama A."/>
            <person name="Uohara A."/>
            <person name="Ohji S."/>
            <person name="Ichikawa N."/>
        </authorList>
    </citation>
    <scope>NUCLEOTIDE SEQUENCE [LARGE SCALE GENOMIC DNA]</scope>
    <source>
        <strain evidence="7 10">NBRC 100873</strain>
    </source>
</reference>
<evidence type="ECO:0000313" key="10">
    <source>
        <dbReference type="Proteomes" id="UP000321773"/>
    </source>
</evidence>
<dbReference type="STRING" id="306541.SAMN05421668_12736"/>
<evidence type="ECO:0000256" key="2">
    <source>
        <dbReference type="ARBA" id="ARBA00010488"/>
    </source>
</evidence>
<keyword evidence="3" id="KW-1003">Cell membrane</keyword>
<dbReference type="PANTHER" id="PTHR37316:SF3">
    <property type="entry name" value="TEICHOIC ACID GLYCEROL-PHOSPHATE TRANSFERASE"/>
    <property type="match status" value="1"/>
</dbReference>
<gene>
    <name evidence="7" type="ORF">HMI01_22520</name>
    <name evidence="8" type="ORF">SAMN05421668_12736</name>
</gene>
<dbReference type="SUPFAM" id="SSF53756">
    <property type="entry name" value="UDP-Glycosyltransferase/glycogen phosphorylase"/>
    <property type="match status" value="1"/>
</dbReference>
<dbReference type="GO" id="GO:0047355">
    <property type="term" value="F:CDP-glycerol glycerophosphotransferase activity"/>
    <property type="evidence" value="ECO:0007669"/>
    <property type="project" value="InterPro"/>
</dbReference>
<accession>A0A1I6UJA5</accession>
<evidence type="ECO:0000313" key="7">
    <source>
        <dbReference type="EMBL" id="GEM05264.1"/>
    </source>
</evidence>
<keyword evidence="4 8" id="KW-0808">Transferase</keyword>
<keyword evidence="6" id="KW-0472">Membrane</keyword>
<dbReference type="RefSeq" id="WP_089855328.1">
    <property type="nucleotide sequence ID" value="NZ_BJWJ01000028.1"/>
</dbReference>
<evidence type="ECO:0000256" key="5">
    <source>
        <dbReference type="ARBA" id="ARBA00022944"/>
    </source>
</evidence>
<proteinExistence type="inferred from homology"/>
<dbReference type="EMBL" id="BJWJ01000028">
    <property type="protein sequence ID" value="GEM05264.1"/>
    <property type="molecule type" value="Genomic_DNA"/>
</dbReference>
<dbReference type="InterPro" id="IPR043149">
    <property type="entry name" value="TagF_N"/>
</dbReference>
<dbReference type="Proteomes" id="UP000321773">
    <property type="component" value="Unassembled WGS sequence"/>
</dbReference>
<dbReference type="GO" id="GO:0005886">
    <property type="term" value="C:plasma membrane"/>
    <property type="evidence" value="ECO:0007669"/>
    <property type="project" value="UniProtKB-SubCell"/>
</dbReference>
<organism evidence="8 9">
    <name type="scientific">Halolactibacillus miurensis</name>
    <dbReference type="NCBI Taxonomy" id="306541"/>
    <lineage>
        <taxon>Bacteria</taxon>
        <taxon>Bacillati</taxon>
        <taxon>Bacillota</taxon>
        <taxon>Bacilli</taxon>
        <taxon>Bacillales</taxon>
        <taxon>Bacillaceae</taxon>
        <taxon>Halolactibacillus</taxon>
    </lineage>
</organism>
<evidence type="ECO:0000256" key="4">
    <source>
        <dbReference type="ARBA" id="ARBA00022679"/>
    </source>
</evidence>
<evidence type="ECO:0000313" key="8">
    <source>
        <dbReference type="EMBL" id="SFT01545.1"/>
    </source>
</evidence>
<evidence type="ECO:0000313" key="9">
    <source>
        <dbReference type="Proteomes" id="UP000199139"/>
    </source>
</evidence>
<dbReference type="Gene3D" id="3.40.50.12580">
    <property type="match status" value="1"/>
</dbReference>
<dbReference type="InterPro" id="IPR043148">
    <property type="entry name" value="TagF_C"/>
</dbReference>
<dbReference type="AlphaFoldDB" id="A0A1I6UJA5"/>
<dbReference type="Pfam" id="PF04464">
    <property type="entry name" value="Glyphos_transf"/>
    <property type="match status" value="1"/>
</dbReference>
<comment type="subcellular location">
    <subcellularLocation>
        <location evidence="1">Cell membrane</location>
        <topology evidence="1">Peripheral membrane protein</topology>
    </subcellularLocation>
</comment>
<comment type="similarity">
    <text evidence="2">Belongs to the CDP-glycerol glycerophosphotransferase family.</text>
</comment>
<protein>
    <submittedName>
        <fullName evidence="8">CDP-glycerol glycerophosphotransferase</fullName>
    </submittedName>
</protein>